<keyword evidence="3" id="KW-1185">Reference proteome</keyword>
<evidence type="ECO:0000259" key="1">
    <source>
        <dbReference type="Pfam" id="PF12867"/>
    </source>
</evidence>
<feature type="domain" description="DinB-like" evidence="1">
    <location>
        <begin position="34"/>
        <end position="171"/>
    </location>
</feature>
<dbReference type="RefSeq" id="WP_120712779.1">
    <property type="nucleotide sequence ID" value="NZ_RBCJ01000003.1"/>
</dbReference>
<keyword evidence="2" id="KW-0378">Hydrolase</keyword>
<reference evidence="2 3" key="1">
    <citation type="submission" date="2018-10" db="EMBL/GenBank/DDBJ databases">
        <title>Ulvibacterium marinum gen. nov., sp. nov., a novel marine bacterium of the family Flavobacteriaceae, isolated from a culture of the green alga Ulva prolifera.</title>
        <authorList>
            <person name="Zhang Z."/>
        </authorList>
    </citation>
    <scope>NUCLEOTIDE SEQUENCE [LARGE SCALE GENOMIC DNA]</scope>
    <source>
        <strain evidence="2 3">CCMM003</strain>
    </source>
</reference>
<dbReference type="Pfam" id="PF12867">
    <property type="entry name" value="DinB_2"/>
    <property type="match status" value="1"/>
</dbReference>
<comment type="caution">
    <text evidence="2">The sequence shown here is derived from an EMBL/GenBank/DDBJ whole genome shotgun (WGS) entry which is preliminary data.</text>
</comment>
<gene>
    <name evidence="2" type="ORF">D7Z94_17105</name>
</gene>
<dbReference type="OrthoDB" id="9796039at2"/>
<dbReference type="GO" id="GO:0016787">
    <property type="term" value="F:hydrolase activity"/>
    <property type="evidence" value="ECO:0007669"/>
    <property type="project" value="UniProtKB-KW"/>
</dbReference>
<evidence type="ECO:0000313" key="2">
    <source>
        <dbReference type="EMBL" id="RKN80387.1"/>
    </source>
</evidence>
<dbReference type="AlphaFoldDB" id="A0A3B0C8M4"/>
<protein>
    <submittedName>
        <fullName evidence="2">Putative metal-dependent hydrolase</fullName>
    </submittedName>
</protein>
<sequence length="180" mass="21396">MEKIDLEKLHYPIGYFVFPENFEDAIIEDWILELEVFPQKLKLLVKNLSDEQLDTPYRPDGWTVRQVIHHVSDSHHNSYMRFKWALTEDRPIIKAYDEKAWADLLDTRTGPIEMSLNHLSAIHTKLVYLLKRLSPGDLERTFIHPESNTETSLKENIGRYVWHGNHHYAHIKNLLIKNNW</sequence>
<dbReference type="InterPro" id="IPR024775">
    <property type="entry name" value="DinB-like"/>
</dbReference>
<accession>A0A3B0C8M4</accession>
<dbReference type="NCBIfam" id="NF009807">
    <property type="entry name" value="PRK13291.1"/>
    <property type="match status" value="1"/>
</dbReference>
<dbReference type="EMBL" id="RBCJ01000003">
    <property type="protein sequence ID" value="RKN80387.1"/>
    <property type="molecule type" value="Genomic_DNA"/>
</dbReference>
<organism evidence="2 3">
    <name type="scientific">Ulvibacterium marinum</name>
    <dbReference type="NCBI Taxonomy" id="2419782"/>
    <lineage>
        <taxon>Bacteria</taxon>
        <taxon>Pseudomonadati</taxon>
        <taxon>Bacteroidota</taxon>
        <taxon>Flavobacteriia</taxon>
        <taxon>Flavobacteriales</taxon>
        <taxon>Flavobacteriaceae</taxon>
        <taxon>Ulvibacterium</taxon>
    </lineage>
</organism>
<evidence type="ECO:0000313" key="3">
    <source>
        <dbReference type="Proteomes" id="UP000276603"/>
    </source>
</evidence>
<proteinExistence type="predicted"/>
<name>A0A3B0C8M4_9FLAO</name>
<dbReference type="SUPFAM" id="SSF109854">
    <property type="entry name" value="DinB/YfiT-like putative metalloenzymes"/>
    <property type="match status" value="1"/>
</dbReference>
<dbReference type="Proteomes" id="UP000276603">
    <property type="component" value="Unassembled WGS sequence"/>
</dbReference>
<dbReference type="InterPro" id="IPR034660">
    <property type="entry name" value="DinB/YfiT-like"/>
</dbReference>
<dbReference type="Gene3D" id="1.20.120.450">
    <property type="entry name" value="dinb family like domain"/>
    <property type="match status" value="1"/>
</dbReference>